<gene>
    <name evidence="1" type="ORF">GSTENG00023271001</name>
</gene>
<comment type="caution">
    <text evidence="1">The sequence shown here is derived from an EMBL/GenBank/DDBJ whole genome shotgun (WGS) entry which is preliminary data.</text>
</comment>
<protein>
    <submittedName>
        <fullName evidence="1">(spotted green pufferfish) hypothetical protein</fullName>
    </submittedName>
</protein>
<dbReference type="KEGG" id="tng:GSTEN00023271G001"/>
<dbReference type="EMBL" id="CAAE01014725">
    <property type="protein sequence ID" value="CAG03746.1"/>
    <property type="molecule type" value="Genomic_DNA"/>
</dbReference>
<evidence type="ECO:0000313" key="1">
    <source>
        <dbReference type="EMBL" id="CAG03746.1"/>
    </source>
</evidence>
<name>Q4S6I6_TETNG</name>
<reference evidence="1" key="1">
    <citation type="journal article" date="2004" name="Nature">
        <title>Genome duplication in the teleost fish Tetraodon nigroviridis reveals the early vertebrate proto-karyotype.</title>
        <authorList>
            <person name="Jaillon O."/>
            <person name="Aury J.-M."/>
            <person name="Brunet F."/>
            <person name="Petit J.-L."/>
            <person name="Stange-Thomann N."/>
            <person name="Mauceli E."/>
            <person name="Bouneau L."/>
            <person name="Fischer C."/>
            <person name="Ozouf-Costaz C."/>
            <person name="Bernot A."/>
            <person name="Nicaud S."/>
            <person name="Jaffe D."/>
            <person name="Fisher S."/>
            <person name="Lutfalla G."/>
            <person name="Dossat C."/>
            <person name="Segurens B."/>
            <person name="Dasilva C."/>
            <person name="Salanoubat M."/>
            <person name="Levy M."/>
            <person name="Boudet N."/>
            <person name="Castellano S."/>
            <person name="Anthouard V."/>
            <person name="Jubin C."/>
            <person name="Castelli V."/>
            <person name="Katinka M."/>
            <person name="Vacherie B."/>
            <person name="Biemont C."/>
            <person name="Skalli Z."/>
            <person name="Cattolico L."/>
            <person name="Poulain J."/>
            <person name="De Berardinis V."/>
            <person name="Cruaud C."/>
            <person name="Duprat S."/>
            <person name="Brottier P."/>
            <person name="Coutanceau J.-P."/>
            <person name="Gouzy J."/>
            <person name="Parra G."/>
            <person name="Lardier G."/>
            <person name="Chapple C."/>
            <person name="McKernan K.J."/>
            <person name="McEwan P."/>
            <person name="Bosak S."/>
            <person name="Kellis M."/>
            <person name="Volff J.-N."/>
            <person name="Guigo R."/>
            <person name="Zody M.C."/>
            <person name="Mesirov J."/>
            <person name="Lindblad-Toh K."/>
            <person name="Birren B."/>
            <person name="Nusbaum C."/>
            <person name="Kahn D."/>
            <person name="Robinson-Rechavi M."/>
            <person name="Laudet V."/>
            <person name="Schachter V."/>
            <person name="Quetier F."/>
            <person name="Saurin W."/>
            <person name="Scarpelli C."/>
            <person name="Wincker P."/>
            <person name="Lander E.S."/>
            <person name="Weissenbach J."/>
            <person name="Roest Crollius H."/>
        </authorList>
    </citation>
    <scope>NUCLEOTIDE SEQUENCE [LARGE SCALE GENOMIC DNA]</scope>
</reference>
<accession>Q4S6I6</accession>
<reference evidence="1" key="2">
    <citation type="submission" date="2004-02" db="EMBL/GenBank/DDBJ databases">
        <authorList>
            <consortium name="Genoscope"/>
            <consortium name="Whitehead Institute Centre for Genome Research"/>
        </authorList>
    </citation>
    <scope>NUCLEOTIDE SEQUENCE</scope>
</reference>
<sequence length="40" mass="4623">MKRRGHPCIISELACTKTLLDIERNQFSSPTFLTDFHCGR</sequence>
<dbReference type="AlphaFoldDB" id="Q4S6I6"/>
<proteinExistence type="predicted"/>
<organism evidence="1">
    <name type="scientific">Tetraodon nigroviridis</name>
    <name type="common">Spotted green pufferfish</name>
    <name type="synonym">Chelonodon nigroviridis</name>
    <dbReference type="NCBI Taxonomy" id="99883"/>
    <lineage>
        <taxon>Eukaryota</taxon>
        <taxon>Metazoa</taxon>
        <taxon>Chordata</taxon>
        <taxon>Craniata</taxon>
        <taxon>Vertebrata</taxon>
        <taxon>Euteleostomi</taxon>
        <taxon>Actinopterygii</taxon>
        <taxon>Neopterygii</taxon>
        <taxon>Teleostei</taxon>
        <taxon>Neoteleostei</taxon>
        <taxon>Acanthomorphata</taxon>
        <taxon>Eupercaria</taxon>
        <taxon>Tetraodontiformes</taxon>
        <taxon>Tetradontoidea</taxon>
        <taxon>Tetraodontidae</taxon>
        <taxon>Tetraodon</taxon>
    </lineage>
</organism>